<keyword evidence="2" id="KW-0418">Kinase</keyword>
<evidence type="ECO:0000256" key="1">
    <source>
        <dbReference type="ARBA" id="ARBA00022729"/>
    </source>
</evidence>
<dbReference type="EMBL" id="QGNW01000072">
    <property type="protein sequence ID" value="RVX02151.1"/>
    <property type="molecule type" value="Genomic_DNA"/>
</dbReference>
<keyword evidence="1" id="KW-0732">Signal</keyword>
<dbReference type="PANTHER" id="PTHR47988">
    <property type="entry name" value="SOMATIC EMBRYOGENESIS RECEPTOR KINASE 1"/>
    <property type="match status" value="1"/>
</dbReference>
<keyword evidence="2" id="KW-0808">Transferase</keyword>
<sequence length="158" mass="17636">MMESHPKVVQGWGILSGSWNDELGNMESSNGIRLHEGGSKAPDFKECAMWNLPHHKLSGSISPDIGKLELLKLLALQNNNFYGTIPSELGNCTELQALRNKISSAVPRPLKILVSLEIKRESCDRRFVGTAWKFKCLEVVLGFFSVTVKLESEEEGFF</sequence>
<dbReference type="GO" id="GO:0016301">
    <property type="term" value="F:kinase activity"/>
    <property type="evidence" value="ECO:0007669"/>
    <property type="project" value="UniProtKB-KW"/>
</dbReference>
<reference evidence="2 3" key="1">
    <citation type="journal article" date="2018" name="PLoS Genet.">
        <title>Population sequencing reveals clonal diversity and ancestral inbreeding in the grapevine cultivar Chardonnay.</title>
        <authorList>
            <person name="Roach M.J."/>
            <person name="Johnson D.L."/>
            <person name="Bohlmann J."/>
            <person name="van Vuuren H.J."/>
            <person name="Jones S.J."/>
            <person name="Pretorius I.S."/>
            <person name="Schmidt S.A."/>
            <person name="Borneman A.R."/>
        </authorList>
    </citation>
    <scope>NUCLEOTIDE SEQUENCE [LARGE SCALE GENOMIC DNA]</scope>
    <source>
        <strain evidence="3">cv. Chardonnay</strain>
        <tissue evidence="2">Leaf</tissue>
    </source>
</reference>
<accession>A0A438IZL7</accession>
<protein>
    <submittedName>
        <fullName evidence="2">Leucine-rich repeat receptor-like protein kinase PEPR1</fullName>
    </submittedName>
</protein>
<gene>
    <name evidence="2" type="primary">PEPR1</name>
    <name evidence="2" type="ORF">CK203_025439</name>
</gene>
<organism evidence="2 3">
    <name type="scientific">Vitis vinifera</name>
    <name type="common">Grape</name>
    <dbReference type="NCBI Taxonomy" id="29760"/>
    <lineage>
        <taxon>Eukaryota</taxon>
        <taxon>Viridiplantae</taxon>
        <taxon>Streptophyta</taxon>
        <taxon>Embryophyta</taxon>
        <taxon>Tracheophyta</taxon>
        <taxon>Spermatophyta</taxon>
        <taxon>Magnoliopsida</taxon>
        <taxon>eudicotyledons</taxon>
        <taxon>Gunneridae</taxon>
        <taxon>Pentapetalae</taxon>
        <taxon>rosids</taxon>
        <taxon>Vitales</taxon>
        <taxon>Vitaceae</taxon>
        <taxon>Viteae</taxon>
        <taxon>Vitis</taxon>
    </lineage>
</organism>
<evidence type="ECO:0000313" key="2">
    <source>
        <dbReference type="EMBL" id="RVX02151.1"/>
    </source>
</evidence>
<evidence type="ECO:0000313" key="3">
    <source>
        <dbReference type="Proteomes" id="UP000288805"/>
    </source>
</evidence>
<dbReference type="Proteomes" id="UP000288805">
    <property type="component" value="Unassembled WGS sequence"/>
</dbReference>
<dbReference type="Gene3D" id="3.80.10.10">
    <property type="entry name" value="Ribonuclease Inhibitor"/>
    <property type="match status" value="1"/>
</dbReference>
<keyword evidence="2" id="KW-0675">Receptor</keyword>
<dbReference type="SUPFAM" id="SSF52058">
    <property type="entry name" value="L domain-like"/>
    <property type="match status" value="1"/>
</dbReference>
<proteinExistence type="predicted"/>
<dbReference type="AlphaFoldDB" id="A0A438IZL7"/>
<dbReference type="InterPro" id="IPR032675">
    <property type="entry name" value="LRR_dom_sf"/>
</dbReference>
<name>A0A438IZL7_VITVI</name>
<comment type="caution">
    <text evidence="2">The sequence shown here is derived from an EMBL/GenBank/DDBJ whole genome shotgun (WGS) entry which is preliminary data.</text>
</comment>